<dbReference type="PRINTS" id="PR00320">
    <property type="entry name" value="GPROTEINBRPT"/>
</dbReference>
<feature type="repeat" description="WD" evidence="7">
    <location>
        <begin position="1228"/>
        <end position="1269"/>
    </location>
</feature>
<dbReference type="PROSITE" id="PS50294">
    <property type="entry name" value="WD_REPEATS_REGION"/>
    <property type="match status" value="10"/>
</dbReference>
<dbReference type="Pfam" id="PF17100">
    <property type="entry name" value="NACHT_N"/>
    <property type="match status" value="1"/>
</dbReference>
<protein>
    <recommendedName>
        <fullName evidence="5">Mitochondrial division protein 1</fullName>
    </recommendedName>
</protein>
<feature type="repeat" description="WD" evidence="7">
    <location>
        <begin position="1270"/>
        <end position="1311"/>
    </location>
</feature>
<feature type="repeat" description="WD" evidence="7">
    <location>
        <begin position="821"/>
        <end position="862"/>
    </location>
</feature>
<accession>A0A2G7FTH8</accession>
<evidence type="ECO:0000313" key="10">
    <source>
        <dbReference type="Proteomes" id="UP000231358"/>
    </source>
</evidence>
<comment type="caution">
    <text evidence="9">The sequence shown here is derived from an EMBL/GenBank/DDBJ whole genome shotgun (WGS) entry which is preliminary data.</text>
</comment>
<evidence type="ECO:0000256" key="1">
    <source>
        <dbReference type="ARBA" id="ARBA00004570"/>
    </source>
</evidence>
<feature type="repeat" description="WD" evidence="7">
    <location>
        <begin position="1182"/>
        <end position="1223"/>
    </location>
</feature>
<dbReference type="SUPFAM" id="SSF50978">
    <property type="entry name" value="WD40 repeat-like"/>
    <property type="match status" value="2"/>
</dbReference>
<dbReference type="InterPro" id="IPR031359">
    <property type="entry name" value="NACHT_N"/>
</dbReference>
<keyword evidence="3" id="KW-0677">Repeat</keyword>
<name>A0A2G7FTH8_9EURO</name>
<dbReference type="Pfam" id="PF24883">
    <property type="entry name" value="NPHP3_N"/>
    <property type="match status" value="1"/>
</dbReference>
<dbReference type="PROSITE" id="PS50082">
    <property type="entry name" value="WD_REPEATS_2"/>
    <property type="match status" value="12"/>
</dbReference>
<dbReference type="Gene3D" id="2.130.10.10">
    <property type="entry name" value="YVTN repeat-like/Quinoprotein amine dehydrogenase"/>
    <property type="match status" value="5"/>
</dbReference>
<dbReference type="Proteomes" id="UP000231358">
    <property type="component" value="Unassembled WGS sequence"/>
</dbReference>
<dbReference type="CDD" id="cd00200">
    <property type="entry name" value="WD40"/>
    <property type="match status" value="2"/>
</dbReference>
<dbReference type="InterPro" id="IPR027417">
    <property type="entry name" value="P-loop_NTPase"/>
</dbReference>
<dbReference type="SMART" id="SM00320">
    <property type="entry name" value="WD40"/>
    <property type="match status" value="12"/>
</dbReference>
<dbReference type="PANTHER" id="PTHR22847">
    <property type="entry name" value="WD40 REPEAT PROTEIN"/>
    <property type="match status" value="1"/>
</dbReference>
<evidence type="ECO:0000256" key="3">
    <source>
        <dbReference type="ARBA" id="ARBA00022737"/>
    </source>
</evidence>
<proteinExistence type="inferred from homology"/>
<dbReference type="GO" id="GO:0005741">
    <property type="term" value="C:mitochondrial outer membrane"/>
    <property type="evidence" value="ECO:0007669"/>
    <property type="project" value="UniProtKB-SubCell"/>
</dbReference>
<dbReference type="SUPFAM" id="SSF52540">
    <property type="entry name" value="P-loop containing nucleoside triphosphate hydrolases"/>
    <property type="match status" value="1"/>
</dbReference>
<evidence type="ECO:0000256" key="6">
    <source>
        <dbReference type="ARBA" id="ARBA00043913"/>
    </source>
</evidence>
<evidence type="ECO:0000259" key="8">
    <source>
        <dbReference type="PROSITE" id="PS50837"/>
    </source>
</evidence>
<feature type="repeat" description="WD" evidence="7">
    <location>
        <begin position="1092"/>
        <end position="1133"/>
    </location>
</feature>
<dbReference type="STRING" id="656916.A0A2G7FTH8"/>
<dbReference type="PROSITE" id="PS00678">
    <property type="entry name" value="WD_REPEATS_1"/>
    <property type="match status" value="6"/>
</dbReference>
<feature type="repeat" description="WD" evidence="7">
    <location>
        <begin position="909"/>
        <end position="950"/>
    </location>
</feature>
<dbReference type="InterPro" id="IPR056884">
    <property type="entry name" value="NPHP3-like_N"/>
</dbReference>
<feature type="repeat" description="WD" evidence="7">
    <location>
        <begin position="867"/>
        <end position="908"/>
    </location>
</feature>
<dbReference type="PROSITE" id="PS50837">
    <property type="entry name" value="NACHT"/>
    <property type="match status" value="1"/>
</dbReference>
<evidence type="ECO:0000256" key="7">
    <source>
        <dbReference type="PROSITE-ProRule" id="PRU00221"/>
    </source>
</evidence>
<feature type="repeat" description="WD" evidence="7">
    <location>
        <begin position="1136"/>
        <end position="1171"/>
    </location>
</feature>
<evidence type="ECO:0000313" key="9">
    <source>
        <dbReference type="EMBL" id="PIG83846.1"/>
    </source>
</evidence>
<evidence type="ECO:0000256" key="5">
    <source>
        <dbReference type="ARBA" id="ARBA00039789"/>
    </source>
</evidence>
<dbReference type="InterPro" id="IPR007111">
    <property type="entry name" value="NACHT_NTPase"/>
</dbReference>
<feature type="repeat" description="WD" evidence="7">
    <location>
        <begin position="1316"/>
        <end position="1357"/>
    </location>
</feature>
<reference evidence="9 10" key="1">
    <citation type="submission" date="2017-05" db="EMBL/GenBank/DDBJ databases">
        <title>Genome sequence for an aflatoxigenic pathogen of Argentinian peanut, Aspergillus arachidicola.</title>
        <authorList>
            <person name="Moore G."/>
            <person name="Beltz S.B."/>
            <person name="Mack B.M."/>
        </authorList>
    </citation>
    <scope>NUCLEOTIDE SEQUENCE [LARGE SCALE GENOMIC DNA]</scope>
    <source>
        <strain evidence="9 10">CBS 117610</strain>
    </source>
</reference>
<dbReference type="InterPro" id="IPR020472">
    <property type="entry name" value="WD40_PAC1"/>
</dbReference>
<dbReference type="EMBL" id="NEXV01000422">
    <property type="protein sequence ID" value="PIG83846.1"/>
    <property type="molecule type" value="Genomic_DNA"/>
</dbReference>
<evidence type="ECO:0000256" key="2">
    <source>
        <dbReference type="ARBA" id="ARBA00022574"/>
    </source>
</evidence>
<dbReference type="InterPro" id="IPR015943">
    <property type="entry name" value="WD40/YVTN_repeat-like_dom_sf"/>
</dbReference>
<comment type="function">
    <text evidence="6">Involved in mitochondrial fission. Acts as an adapter protein required to form mitochondrial fission complexes. Formation of these complexes is required to promote constriction and fission of the mitochondrial compartment at a late step in mitochondrial division.</text>
</comment>
<dbReference type="Pfam" id="PF00400">
    <property type="entry name" value="WD40"/>
    <property type="match status" value="12"/>
</dbReference>
<dbReference type="Gene3D" id="3.40.50.300">
    <property type="entry name" value="P-loop containing nucleotide triphosphate hydrolases"/>
    <property type="match status" value="1"/>
</dbReference>
<dbReference type="InterPro" id="IPR036322">
    <property type="entry name" value="WD40_repeat_dom_sf"/>
</dbReference>
<sequence>MDSVEKLSQELWDDAFDGLVKDADCLKLVRAYLKTLEKALKYGNAEGTSDGDANDVISAALVDRSKRQRYMEELLIKGRAKVAKASKISKVVGAIANSILLTKPIIDTAIKTIPHAAPAALPWAGVCVGLQILSNPAKATKSNLAGIANVSQKMKWYCALAGHLLDGTYADISLNSALQELRQMVVALYRAILLYQIKSVCSYYRNQGLVFLRALVSLDDWDGDLQQVVSAEKDLQEKWDMYNKVNSRGLFRQLVELSAKIEDLLRQTLWAFTNQQSTTQRDEESNKCLRDLRVVNPQDDMIRIENEKEKLFDDVCKWILENNNYAGFTNWEESNFQQRLLWVKGPAGTGKTMLLISIIRELSSQPANATAIMRSLIWMLLIQQPDLMSHLQQDYSASGGTLFTDINASIAVSRVFEKLLAHADPVYLVVDALDECDQGLEELIKIISRSLSSSNRVRWLVSSTPEIDVIRQVNIRIPGTEHSLGEVDIQSQEDRVGVYIEHKLFELRSSEVGKTYTDDIIDAVRKVVCQRGEGNLYWMSLVFKELKNKRGPYALKHVENFPSEVGKWYDHKLSQLREMERGYWERCCDVLTTVSLVYRLPLSFPELDVLIPWSAETDPYAIAKECDSFLSVDGENINVNQGAAKEHLQKRQDTIGEGVIQGHEDLVRSSISAMQSVLKNNIYDLRDWSVEWEDIQPLVQNKLASIRYSCVFWLDHLRDVIVEHEGTSATLCQDGLKFLKCHFLHWIEALSLLHELSGAIVSIRELLDVVKERFPLQVYGSALAFCPTKSKIRELFWEEKLPSVKNVLGIKEIWNPCRQVLSSYSTTDSAIAFSPNDRMLAIASGDLRIRLWDIYRGTATGQPKQICEGHEGWVNALEFSPNGDILASASSDNTVRLWNSHTGKAKQTLRGHENEVNAVAFSPNGDILASASSDGSILLWAMDSASETKSPKGTIKAPEYGGVNALAFSVTGDQFASASSDKTVRVWKNDAEKATSTPSMVLEGHEDFVIAVAFSRDDESIISASVDEEVRIWQIGSDENTRISISTKRWALVREAVFSSNGKILATAPSDKTVRLWDIDLLKSNNGPRNTIMAHPSMVRALAISHDSKILASASDDQTVRLWDIDSATRMADTSYTGLESSVLAVALSSNGEKFASASEDGTVWLWHINSEVTTGWSKRLLGRHQSLVVTLTFSPDSEILASASFNGTVQLWSVSSRSDTALLREPLTGHKRLVKVIAFSSDGKKLASGSLDNTIRIWDVDTGKAKQTLIGHEDSVNDVSFSHDGSILVSASSDRTLRVWDINSGNAIVSTKQTLAGHEGPVNAVALSPDGSIVVSASSDNTLRLWEVDSEDAIPPCKKTLVANVAIESLSFSKDGQYIKTDRGLLSLPLDDSSFQNQICTTFVNGHWISHEGQNLLWIPPDYRVMCSAFDENILVLGHLSGCVTYFQFSVS</sequence>
<dbReference type="PANTHER" id="PTHR22847:SF637">
    <property type="entry name" value="WD REPEAT DOMAIN 5B"/>
    <property type="match status" value="1"/>
</dbReference>
<evidence type="ECO:0000256" key="4">
    <source>
        <dbReference type="ARBA" id="ARBA00038415"/>
    </source>
</evidence>
<dbReference type="InterPro" id="IPR019775">
    <property type="entry name" value="WD40_repeat_CS"/>
</dbReference>
<comment type="similarity">
    <text evidence="4">Belongs to the WD repeat MDV1/CAF4 family.</text>
</comment>
<keyword evidence="2 7" id="KW-0853">WD repeat</keyword>
<keyword evidence="10" id="KW-1185">Reference proteome</keyword>
<organism evidence="9 10">
    <name type="scientific">Aspergillus arachidicola</name>
    <dbReference type="NCBI Taxonomy" id="656916"/>
    <lineage>
        <taxon>Eukaryota</taxon>
        <taxon>Fungi</taxon>
        <taxon>Dikarya</taxon>
        <taxon>Ascomycota</taxon>
        <taxon>Pezizomycotina</taxon>
        <taxon>Eurotiomycetes</taxon>
        <taxon>Eurotiomycetidae</taxon>
        <taxon>Eurotiales</taxon>
        <taxon>Aspergillaceae</taxon>
        <taxon>Aspergillus</taxon>
        <taxon>Aspergillus subgen. Circumdati</taxon>
    </lineage>
</organism>
<feature type="repeat" description="WD" evidence="7">
    <location>
        <begin position="1002"/>
        <end position="1043"/>
    </location>
</feature>
<gene>
    <name evidence="9" type="ORF">AARAC_001872</name>
</gene>
<feature type="repeat" description="WD" evidence="7">
    <location>
        <begin position="1053"/>
        <end position="1080"/>
    </location>
</feature>
<dbReference type="InterPro" id="IPR001680">
    <property type="entry name" value="WD40_rpt"/>
</dbReference>
<comment type="subcellular location">
    <subcellularLocation>
        <location evidence="1">Mitochondrion outer membrane</location>
        <topology evidence="1">Peripheral membrane protein</topology>
        <orientation evidence="1">Cytoplasmic side</orientation>
    </subcellularLocation>
</comment>
<feature type="repeat" description="WD" evidence="7">
    <location>
        <begin position="963"/>
        <end position="997"/>
    </location>
</feature>
<feature type="domain" description="NACHT" evidence="8">
    <location>
        <begin position="339"/>
        <end position="465"/>
    </location>
</feature>
<dbReference type="GO" id="GO:1990234">
    <property type="term" value="C:transferase complex"/>
    <property type="evidence" value="ECO:0007669"/>
    <property type="project" value="UniProtKB-ARBA"/>
</dbReference>